<evidence type="ECO:0000256" key="5">
    <source>
        <dbReference type="ARBA" id="ARBA00023163"/>
    </source>
</evidence>
<dbReference type="GO" id="GO:0060261">
    <property type="term" value="P:positive regulation of transcription initiation by RNA polymerase II"/>
    <property type="evidence" value="ECO:0007669"/>
    <property type="project" value="InterPro"/>
</dbReference>
<dbReference type="InterPro" id="IPR003173">
    <property type="entry name" value="PC4_C"/>
</dbReference>
<evidence type="ECO:0000259" key="8">
    <source>
        <dbReference type="Pfam" id="PF02229"/>
    </source>
</evidence>
<dbReference type="AlphaFoldDB" id="A0AAX4H4E4"/>
<dbReference type="InterPro" id="IPR045125">
    <property type="entry name" value="Sub1/Tcp4-like"/>
</dbReference>
<dbReference type="Gene3D" id="2.30.31.10">
    <property type="entry name" value="Transcriptional Coactivator Pc4, Chain A"/>
    <property type="match status" value="1"/>
</dbReference>
<dbReference type="InterPro" id="IPR009044">
    <property type="entry name" value="ssDNA-bd_transcriptional_reg"/>
</dbReference>
<feature type="compositionally biased region" description="Basic and acidic residues" evidence="7">
    <location>
        <begin position="82"/>
        <end position="111"/>
    </location>
</feature>
<evidence type="ECO:0000256" key="2">
    <source>
        <dbReference type="ARBA" id="ARBA00009001"/>
    </source>
</evidence>
<name>A0AAX4H4E4_9ASCO</name>
<dbReference type="SUPFAM" id="SSF54447">
    <property type="entry name" value="ssDNA-binding transcriptional regulator domain"/>
    <property type="match status" value="1"/>
</dbReference>
<dbReference type="EMBL" id="CP138894">
    <property type="protein sequence ID" value="WPK23298.1"/>
    <property type="molecule type" value="Genomic_DNA"/>
</dbReference>
<dbReference type="PANTHER" id="PTHR13215">
    <property type="entry name" value="RNA POLYMERASE II TRANSCRIPTIONAL COACTIVATOR"/>
    <property type="match status" value="1"/>
</dbReference>
<dbReference type="RefSeq" id="XP_062875685.1">
    <property type="nucleotide sequence ID" value="XM_063019615.1"/>
</dbReference>
<protein>
    <recommendedName>
        <fullName evidence="8">Transcriptional coactivator p15 (PC4) C-terminal domain-containing protein</fullName>
    </recommendedName>
</protein>
<keyword evidence="6" id="KW-0539">Nucleus</keyword>
<evidence type="ECO:0000313" key="9">
    <source>
        <dbReference type="EMBL" id="WPK23298.1"/>
    </source>
</evidence>
<proteinExistence type="inferred from homology"/>
<dbReference type="GO" id="GO:0005634">
    <property type="term" value="C:nucleus"/>
    <property type="evidence" value="ECO:0007669"/>
    <property type="project" value="UniProtKB-SubCell"/>
</dbReference>
<dbReference type="GO" id="GO:0003713">
    <property type="term" value="F:transcription coactivator activity"/>
    <property type="evidence" value="ECO:0007669"/>
    <property type="project" value="InterPro"/>
</dbReference>
<keyword evidence="4" id="KW-0238">DNA-binding</keyword>
<sequence length="120" mass="13664">MPPKRTFDDLQNETAATIELDTKKRVSVRLFNGMKLVDIREFYEDKKTNTMKPGSKGISLNEETWKKLLESADEISAALKRLGDKKAKTESSDEKVKKNKAEAPKKEKSEELVEDSEDSE</sequence>
<evidence type="ECO:0000256" key="1">
    <source>
        <dbReference type="ARBA" id="ARBA00004123"/>
    </source>
</evidence>
<evidence type="ECO:0000313" key="10">
    <source>
        <dbReference type="Proteomes" id="UP001338582"/>
    </source>
</evidence>
<feature type="region of interest" description="Disordered" evidence="7">
    <location>
        <begin position="82"/>
        <end position="120"/>
    </location>
</feature>
<dbReference type="KEGG" id="asau:88171602"/>
<dbReference type="GeneID" id="88171602"/>
<organism evidence="9 10">
    <name type="scientific">Australozyma saopauloensis</name>
    <dbReference type="NCBI Taxonomy" id="291208"/>
    <lineage>
        <taxon>Eukaryota</taxon>
        <taxon>Fungi</taxon>
        <taxon>Dikarya</taxon>
        <taxon>Ascomycota</taxon>
        <taxon>Saccharomycotina</taxon>
        <taxon>Pichiomycetes</taxon>
        <taxon>Metschnikowiaceae</taxon>
        <taxon>Australozyma</taxon>
    </lineage>
</organism>
<dbReference type="GO" id="GO:0003677">
    <property type="term" value="F:DNA binding"/>
    <property type="evidence" value="ECO:0007669"/>
    <property type="project" value="UniProtKB-KW"/>
</dbReference>
<feature type="domain" description="Transcriptional coactivator p15 (PC4) C-terminal" evidence="8">
    <location>
        <begin position="19"/>
        <end position="70"/>
    </location>
</feature>
<evidence type="ECO:0000256" key="6">
    <source>
        <dbReference type="ARBA" id="ARBA00023242"/>
    </source>
</evidence>
<keyword evidence="3" id="KW-0805">Transcription regulation</keyword>
<dbReference type="Proteomes" id="UP001338582">
    <property type="component" value="Chromosome 1"/>
</dbReference>
<evidence type="ECO:0000256" key="3">
    <source>
        <dbReference type="ARBA" id="ARBA00023015"/>
    </source>
</evidence>
<gene>
    <name evidence="9" type="ORF">PUMCH_000533</name>
</gene>
<reference evidence="9 10" key="1">
    <citation type="submission" date="2023-10" db="EMBL/GenBank/DDBJ databases">
        <title>Draft Genome Sequence of Candida saopaulonensis from a very Premature Infant with Sepsis.</title>
        <authorList>
            <person name="Ning Y."/>
            <person name="Dai R."/>
            <person name="Xiao M."/>
            <person name="Xu Y."/>
            <person name="Yan Q."/>
            <person name="Zhang L."/>
        </authorList>
    </citation>
    <scope>NUCLEOTIDE SEQUENCE [LARGE SCALE GENOMIC DNA]</scope>
    <source>
        <strain evidence="9 10">19XY460</strain>
    </source>
</reference>
<accession>A0AAX4H4E4</accession>
<keyword evidence="10" id="KW-1185">Reference proteome</keyword>
<comment type="subcellular location">
    <subcellularLocation>
        <location evidence="1">Nucleus</location>
    </subcellularLocation>
</comment>
<keyword evidence="5" id="KW-0804">Transcription</keyword>
<comment type="similarity">
    <text evidence="2">Belongs to the transcriptional coactivator PC4 family.</text>
</comment>
<dbReference type="Pfam" id="PF02229">
    <property type="entry name" value="PC4"/>
    <property type="match status" value="1"/>
</dbReference>
<evidence type="ECO:0000256" key="7">
    <source>
        <dbReference type="SAM" id="MobiDB-lite"/>
    </source>
</evidence>
<evidence type="ECO:0000256" key="4">
    <source>
        <dbReference type="ARBA" id="ARBA00023125"/>
    </source>
</evidence>